<proteinExistence type="predicted"/>
<sequence>MKNRERAACTRANLVQAAARHFDRHGYEGTTLNSVCVEANVTLGALTFHFRSKAALASAVVEEGIVELERLSTADSATGRPLGDLSSLALRVATALQTAVLTRAAVRLVEEGHVRSDWPGAFRAEVLRLLEEASLAGELAADVRPATAAHLIMYVMEGVAAQSRRAAAEGGSTVADIAEVWRAVLGGLAPRMP</sequence>
<dbReference type="InterPro" id="IPR009057">
    <property type="entry name" value="Homeodomain-like_sf"/>
</dbReference>
<comment type="caution">
    <text evidence="6">The sequence shown here is derived from an EMBL/GenBank/DDBJ whole genome shotgun (WGS) entry which is preliminary data.</text>
</comment>
<protein>
    <submittedName>
        <fullName evidence="6">TetR family transcriptional regulator</fullName>
    </submittedName>
</protein>
<accession>A0ABW7VFX1</accession>
<evidence type="ECO:0000259" key="5">
    <source>
        <dbReference type="PROSITE" id="PS50977"/>
    </source>
</evidence>
<dbReference type="InterPro" id="IPR001647">
    <property type="entry name" value="HTH_TetR"/>
</dbReference>
<dbReference type="SUPFAM" id="SSF46689">
    <property type="entry name" value="Homeodomain-like"/>
    <property type="match status" value="1"/>
</dbReference>
<evidence type="ECO:0000313" key="7">
    <source>
        <dbReference type="Proteomes" id="UP001611397"/>
    </source>
</evidence>
<feature type="domain" description="HTH tetR-type" evidence="5">
    <location>
        <begin position="8"/>
        <end position="68"/>
    </location>
</feature>
<reference evidence="6 7" key="1">
    <citation type="submission" date="2024-10" db="EMBL/GenBank/DDBJ databases">
        <title>The Natural Products Discovery Center: Release of the First 8490 Sequenced Strains for Exploring Actinobacteria Biosynthetic Diversity.</title>
        <authorList>
            <person name="Kalkreuter E."/>
            <person name="Kautsar S.A."/>
            <person name="Yang D."/>
            <person name="Bader C.D."/>
            <person name="Teijaro C.N."/>
            <person name="Fluegel L."/>
            <person name="Davis C.M."/>
            <person name="Simpson J.R."/>
            <person name="Lauterbach L."/>
            <person name="Steele A.D."/>
            <person name="Gui C."/>
            <person name="Meng S."/>
            <person name="Li G."/>
            <person name="Viehrig K."/>
            <person name="Ye F."/>
            <person name="Su P."/>
            <person name="Kiefer A.F."/>
            <person name="Nichols A."/>
            <person name="Cepeda A.J."/>
            <person name="Yan W."/>
            <person name="Fan B."/>
            <person name="Jiang Y."/>
            <person name="Adhikari A."/>
            <person name="Zheng C.-J."/>
            <person name="Schuster L."/>
            <person name="Cowan T.M."/>
            <person name="Smanski M.J."/>
            <person name="Chevrette M.G."/>
            <person name="De Carvalho L.P.S."/>
            <person name="Shen B."/>
        </authorList>
    </citation>
    <scope>NUCLEOTIDE SEQUENCE [LARGE SCALE GENOMIC DNA]</scope>
    <source>
        <strain evidence="6 7">NPDC020295</strain>
    </source>
</reference>
<dbReference type="InterPro" id="IPR050109">
    <property type="entry name" value="HTH-type_TetR-like_transc_reg"/>
</dbReference>
<evidence type="ECO:0000256" key="2">
    <source>
        <dbReference type="ARBA" id="ARBA00023125"/>
    </source>
</evidence>
<keyword evidence="1" id="KW-0805">Transcription regulation</keyword>
<keyword evidence="7" id="KW-1185">Reference proteome</keyword>
<organism evidence="6 7">
    <name type="scientific">Streptomyces olivaceoviridis</name>
    <name type="common">Streptomyces corchorusii</name>
    <dbReference type="NCBI Taxonomy" id="1921"/>
    <lineage>
        <taxon>Bacteria</taxon>
        <taxon>Bacillati</taxon>
        <taxon>Actinomycetota</taxon>
        <taxon>Actinomycetes</taxon>
        <taxon>Kitasatosporales</taxon>
        <taxon>Streptomycetaceae</taxon>
        <taxon>Streptomyces</taxon>
    </lineage>
</organism>
<dbReference type="SUPFAM" id="SSF48498">
    <property type="entry name" value="Tetracyclin repressor-like, C-terminal domain"/>
    <property type="match status" value="1"/>
</dbReference>
<dbReference type="PANTHER" id="PTHR30055:SF234">
    <property type="entry name" value="HTH-TYPE TRANSCRIPTIONAL REGULATOR BETI"/>
    <property type="match status" value="1"/>
</dbReference>
<dbReference type="InterPro" id="IPR036271">
    <property type="entry name" value="Tet_transcr_reg_TetR-rel_C_sf"/>
</dbReference>
<evidence type="ECO:0000256" key="4">
    <source>
        <dbReference type="PROSITE-ProRule" id="PRU00335"/>
    </source>
</evidence>
<gene>
    <name evidence="6" type="ORF">ACH49L_26025</name>
</gene>
<dbReference type="Proteomes" id="UP001611397">
    <property type="component" value="Unassembled WGS sequence"/>
</dbReference>
<dbReference type="PROSITE" id="PS01081">
    <property type="entry name" value="HTH_TETR_1"/>
    <property type="match status" value="1"/>
</dbReference>
<dbReference type="PROSITE" id="PS50977">
    <property type="entry name" value="HTH_TETR_2"/>
    <property type="match status" value="1"/>
</dbReference>
<dbReference type="Gene3D" id="1.10.357.10">
    <property type="entry name" value="Tetracycline Repressor, domain 2"/>
    <property type="match status" value="1"/>
</dbReference>
<dbReference type="RefSeq" id="WP_079082457.1">
    <property type="nucleotide sequence ID" value="NZ_JBHYPK010000001.1"/>
</dbReference>
<dbReference type="InterPro" id="IPR023772">
    <property type="entry name" value="DNA-bd_HTH_TetR-type_CS"/>
</dbReference>
<keyword evidence="3" id="KW-0804">Transcription</keyword>
<evidence type="ECO:0000256" key="1">
    <source>
        <dbReference type="ARBA" id="ARBA00023015"/>
    </source>
</evidence>
<keyword evidence="2 4" id="KW-0238">DNA-binding</keyword>
<dbReference type="PANTHER" id="PTHR30055">
    <property type="entry name" value="HTH-TYPE TRANSCRIPTIONAL REGULATOR RUTR"/>
    <property type="match status" value="1"/>
</dbReference>
<evidence type="ECO:0000256" key="3">
    <source>
        <dbReference type="ARBA" id="ARBA00023163"/>
    </source>
</evidence>
<dbReference type="EMBL" id="JBIRWM010000013">
    <property type="protein sequence ID" value="MFI2159106.1"/>
    <property type="molecule type" value="Genomic_DNA"/>
</dbReference>
<evidence type="ECO:0000313" key="6">
    <source>
        <dbReference type="EMBL" id="MFI2159106.1"/>
    </source>
</evidence>
<name>A0ABW7VFX1_STROI</name>
<dbReference type="PRINTS" id="PR00455">
    <property type="entry name" value="HTHTETR"/>
</dbReference>
<dbReference type="Pfam" id="PF00440">
    <property type="entry name" value="TetR_N"/>
    <property type="match status" value="1"/>
</dbReference>
<feature type="DNA-binding region" description="H-T-H motif" evidence="4">
    <location>
        <begin position="31"/>
        <end position="50"/>
    </location>
</feature>